<evidence type="ECO:0000259" key="4">
    <source>
        <dbReference type="PROSITE" id="PS50043"/>
    </source>
</evidence>
<dbReference type="InterPro" id="IPR039420">
    <property type="entry name" value="WalR-like"/>
</dbReference>
<evidence type="ECO:0000256" key="2">
    <source>
        <dbReference type="ARBA" id="ARBA00023125"/>
    </source>
</evidence>
<name>A0A4Y5YZC4_9GAMM</name>
<dbReference type="SUPFAM" id="SSF46894">
    <property type="entry name" value="C-terminal effector domain of the bipartite response regulators"/>
    <property type="match status" value="1"/>
</dbReference>
<dbReference type="PANTHER" id="PTHR43214">
    <property type="entry name" value="TWO-COMPONENT RESPONSE REGULATOR"/>
    <property type="match status" value="1"/>
</dbReference>
<dbReference type="InterPro" id="IPR011006">
    <property type="entry name" value="CheY-like_superfamily"/>
</dbReference>
<keyword evidence="1 3" id="KW-0597">Phosphoprotein</keyword>
<dbReference type="InterPro" id="IPR058245">
    <property type="entry name" value="NreC/VraR/RcsB-like_REC"/>
</dbReference>
<dbReference type="PROSITE" id="PS50110">
    <property type="entry name" value="RESPONSE_REGULATORY"/>
    <property type="match status" value="1"/>
</dbReference>
<feature type="modified residue" description="4-aspartylphosphate" evidence="3">
    <location>
        <position position="60"/>
    </location>
</feature>
<keyword evidence="7" id="KW-1185">Reference proteome</keyword>
<dbReference type="SMART" id="SM00448">
    <property type="entry name" value="REC"/>
    <property type="match status" value="1"/>
</dbReference>
<dbReference type="GO" id="GO:0006355">
    <property type="term" value="P:regulation of DNA-templated transcription"/>
    <property type="evidence" value="ECO:0007669"/>
    <property type="project" value="InterPro"/>
</dbReference>
<dbReference type="Gene3D" id="3.40.50.2300">
    <property type="match status" value="1"/>
</dbReference>
<dbReference type="PROSITE" id="PS00622">
    <property type="entry name" value="HTH_LUXR_1"/>
    <property type="match status" value="1"/>
</dbReference>
<dbReference type="OrthoDB" id="9796655at2"/>
<dbReference type="SUPFAM" id="SSF52172">
    <property type="entry name" value="CheY-like"/>
    <property type="match status" value="1"/>
</dbReference>
<organism evidence="6 7">
    <name type="scientific">Luteibacter pinisoli</name>
    <dbReference type="NCBI Taxonomy" id="2589080"/>
    <lineage>
        <taxon>Bacteria</taxon>
        <taxon>Pseudomonadati</taxon>
        <taxon>Pseudomonadota</taxon>
        <taxon>Gammaproteobacteria</taxon>
        <taxon>Lysobacterales</taxon>
        <taxon>Rhodanobacteraceae</taxon>
        <taxon>Luteibacter</taxon>
    </lineage>
</organism>
<dbReference type="SMART" id="SM00421">
    <property type="entry name" value="HTH_LUXR"/>
    <property type="match status" value="1"/>
</dbReference>
<evidence type="ECO:0000313" key="7">
    <source>
        <dbReference type="Proteomes" id="UP000316093"/>
    </source>
</evidence>
<dbReference type="InterPro" id="IPR016032">
    <property type="entry name" value="Sig_transdc_resp-reg_C-effctor"/>
</dbReference>
<dbReference type="KEGG" id="lpy:FIV34_00150"/>
<dbReference type="CDD" id="cd17535">
    <property type="entry name" value="REC_NarL-like"/>
    <property type="match status" value="1"/>
</dbReference>
<dbReference type="GO" id="GO:0003677">
    <property type="term" value="F:DNA binding"/>
    <property type="evidence" value="ECO:0007669"/>
    <property type="project" value="UniProtKB-KW"/>
</dbReference>
<feature type="domain" description="Response regulatory" evidence="5">
    <location>
        <begin position="9"/>
        <end position="125"/>
    </location>
</feature>
<evidence type="ECO:0000256" key="1">
    <source>
        <dbReference type="ARBA" id="ARBA00022553"/>
    </source>
</evidence>
<evidence type="ECO:0000259" key="5">
    <source>
        <dbReference type="PROSITE" id="PS50110"/>
    </source>
</evidence>
<dbReference type="AlphaFoldDB" id="A0A4Y5YZC4"/>
<reference evidence="6 7" key="1">
    <citation type="submission" date="2019-06" db="EMBL/GenBank/DDBJ databases">
        <title>A complete genome sequence for Luteibacter pinisoli MAH-14.</title>
        <authorList>
            <person name="Baltrus D.A."/>
        </authorList>
    </citation>
    <scope>NUCLEOTIDE SEQUENCE [LARGE SCALE GENOMIC DNA]</scope>
    <source>
        <strain evidence="6 7">MAH-14</strain>
    </source>
</reference>
<proteinExistence type="predicted"/>
<dbReference type="Pfam" id="PF00072">
    <property type="entry name" value="Response_reg"/>
    <property type="match status" value="1"/>
</dbReference>
<evidence type="ECO:0000256" key="3">
    <source>
        <dbReference type="PROSITE-ProRule" id="PRU00169"/>
    </source>
</evidence>
<dbReference type="InterPro" id="IPR000792">
    <property type="entry name" value="Tscrpt_reg_LuxR_C"/>
</dbReference>
<dbReference type="CDD" id="cd06170">
    <property type="entry name" value="LuxR_C_like"/>
    <property type="match status" value="1"/>
</dbReference>
<dbReference type="Pfam" id="PF00196">
    <property type="entry name" value="GerE"/>
    <property type="match status" value="1"/>
</dbReference>
<protein>
    <submittedName>
        <fullName evidence="6">Response regulator transcription factor</fullName>
    </submittedName>
</protein>
<dbReference type="GO" id="GO:0000160">
    <property type="term" value="P:phosphorelay signal transduction system"/>
    <property type="evidence" value="ECO:0007669"/>
    <property type="project" value="InterPro"/>
</dbReference>
<gene>
    <name evidence="6" type="ORF">FIV34_00150</name>
</gene>
<dbReference type="Proteomes" id="UP000316093">
    <property type="component" value="Chromosome"/>
</dbReference>
<dbReference type="PANTHER" id="PTHR43214:SF43">
    <property type="entry name" value="TWO-COMPONENT RESPONSE REGULATOR"/>
    <property type="match status" value="1"/>
</dbReference>
<evidence type="ECO:0000313" key="6">
    <source>
        <dbReference type="EMBL" id="QDE37718.1"/>
    </source>
</evidence>
<accession>A0A4Y5YZC4</accession>
<keyword evidence="2" id="KW-0238">DNA-binding</keyword>
<dbReference type="PRINTS" id="PR00038">
    <property type="entry name" value="HTHLUXR"/>
</dbReference>
<feature type="domain" description="HTH luxR-type" evidence="4">
    <location>
        <begin position="141"/>
        <end position="206"/>
    </location>
</feature>
<dbReference type="EMBL" id="CP041046">
    <property type="protein sequence ID" value="QDE37718.1"/>
    <property type="molecule type" value="Genomic_DNA"/>
</dbReference>
<dbReference type="InterPro" id="IPR001789">
    <property type="entry name" value="Sig_transdc_resp-reg_receiver"/>
</dbReference>
<sequence>MASVDRIIRILIVDDHPMMREGLRSTLERERDMKVVGEASDGSDAVARFRDLRPSVTLIDLQMAPVDGLQAIVDIHGEFPDAPLIVLTTYPGDARVARALQSGAMSYLLKTSSSEEIVRTVRGAADGKKVLATEILQDVTAHQGLESLTHRELLVLQMVAQGFTNRAIGDVLRVSEDTIKTRMKSILAKLGANDRAHAVTIAIRRGFLDPQ</sequence>
<dbReference type="PROSITE" id="PS50043">
    <property type="entry name" value="HTH_LUXR_2"/>
    <property type="match status" value="1"/>
</dbReference>